<dbReference type="SMART" id="SM00487">
    <property type="entry name" value="DEXDc"/>
    <property type="match status" value="1"/>
</dbReference>
<dbReference type="CDD" id="cd17926">
    <property type="entry name" value="DEXHc_RE"/>
    <property type="match status" value="1"/>
</dbReference>
<evidence type="ECO:0000256" key="4">
    <source>
        <dbReference type="ARBA" id="ARBA00022840"/>
    </source>
</evidence>
<dbReference type="Pfam" id="PF00271">
    <property type="entry name" value="Helicase_C"/>
    <property type="match status" value="1"/>
</dbReference>
<evidence type="ECO:0000259" key="5">
    <source>
        <dbReference type="PROSITE" id="PS51192"/>
    </source>
</evidence>
<dbReference type="PROSITE" id="PS51192">
    <property type="entry name" value="HELICASE_ATP_BIND_1"/>
    <property type="match status" value="1"/>
</dbReference>
<dbReference type="PROSITE" id="PS51194">
    <property type="entry name" value="HELICASE_CTER"/>
    <property type="match status" value="1"/>
</dbReference>
<dbReference type="SMART" id="SM00490">
    <property type="entry name" value="HELICc"/>
    <property type="match status" value="1"/>
</dbReference>
<dbReference type="EMBL" id="JBHSFO010000014">
    <property type="protein sequence ID" value="MFC4605837.1"/>
    <property type="molecule type" value="Genomic_DNA"/>
</dbReference>
<proteinExistence type="predicted"/>
<dbReference type="Pfam" id="PF04851">
    <property type="entry name" value="ResIII"/>
    <property type="match status" value="1"/>
</dbReference>
<gene>
    <name evidence="7" type="ORF">ACFO6S_19225</name>
</gene>
<keyword evidence="2" id="KW-0378">Hydrolase</keyword>
<reference evidence="8" key="1">
    <citation type="journal article" date="2019" name="Int. J. Syst. Evol. Microbiol.">
        <title>The Global Catalogue of Microorganisms (GCM) 10K type strain sequencing project: providing services to taxonomists for standard genome sequencing and annotation.</title>
        <authorList>
            <consortium name="The Broad Institute Genomics Platform"/>
            <consortium name="The Broad Institute Genome Sequencing Center for Infectious Disease"/>
            <person name="Wu L."/>
            <person name="Ma J."/>
        </authorList>
    </citation>
    <scope>NUCLEOTIDE SEQUENCE [LARGE SCALE GENOMIC DNA]</scope>
    <source>
        <strain evidence="8">CCUG 54520</strain>
    </source>
</reference>
<name>A0ABV9FW40_9NOCA</name>
<dbReference type="PANTHER" id="PTHR11274">
    <property type="entry name" value="RAD25/XP-B DNA REPAIR HELICASE"/>
    <property type="match status" value="1"/>
</dbReference>
<sequence>MTDGARGLRALVLRDRYRSDQGDVVAEFFVPSFTVASSYSRAVGYFTSTSMALYARGLEVFAQRGGVMRLIASPHLTEDDIVDIARGYDMRAVLERATLRELDVEQPDRVLDGLGVLGRLIAEGRLDVKLAFVQQAGRVGIYHEKIGVFRDGFGDLVGFTGSSNETGGGLMANFESVEVFRGWVPGDGVRALRLEDEFEALWENRTKNLSVERFPDVARERLVRLGSERPGRALPGVDDALTAVEVPVRDPGHAGVEVRVPARLAIPDTLTVRDYQKDAVTAWLGGGGRGILEMATGTGKTKTAMIAAAKLGEVLARHEQPLVVVIVAPLIHLVDQWLPEVEPFGVRPVAVYGANKKWPQQVDDQLTAVRMGRRPVMVVVATNDSFSGERFQSVLARITQPVLVIADEAHNLGSPAYRAALPQNGTYRLGLSATPERWFDDEGTDALIDYFGPVVFKLGLGEAIEMGALTRYRYVPRLVELTAQETGLYVDLSAQIARLIGSGNELKDADPQSPLGFLLRQRAGVLGHAAGKVAALRADLEARRDEWFQLIYCAEGHRPAERGEEPGPRQVDEVMHLVGHELRLTAHTYVSTTAPVERKTLLRRFGSGDDLRALVAMRCLDEGVDIPDARVGYLLASSSNPRQFVQRRGRLLRRAPGKERAEIFDYLAVPPADAPVNFTVERALLVRELERATEFAELSENYETTLQVLRPLKERYGLMHL</sequence>
<evidence type="ECO:0000313" key="8">
    <source>
        <dbReference type="Proteomes" id="UP001595914"/>
    </source>
</evidence>
<feature type="domain" description="Helicase C-terminal" evidence="6">
    <location>
        <begin position="539"/>
        <end position="717"/>
    </location>
</feature>
<dbReference type="InterPro" id="IPR014001">
    <property type="entry name" value="Helicase_ATP-bd"/>
</dbReference>
<keyword evidence="8" id="KW-1185">Reference proteome</keyword>
<dbReference type="InterPro" id="IPR006935">
    <property type="entry name" value="Helicase/UvrB_N"/>
</dbReference>
<protein>
    <submittedName>
        <fullName evidence="7">DEAD/DEAH box helicase family protein</fullName>
    </submittedName>
</protein>
<dbReference type="SUPFAM" id="SSF52540">
    <property type="entry name" value="P-loop containing nucleoside triphosphate hydrolases"/>
    <property type="match status" value="2"/>
</dbReference>
<evidence type="ECO:0000313" key="7">
    <source>
        <dbReference type="EMBL" id="MFC4605837.1"/>
    </source>
</evidence>
<keyword evidence="1" id="KW-0547">Nucleotide-binding</keyword>
<dbReference type="RefSeq" id="WP_378419573.1">
    <property type="nucleotide sequence ID" value="NZ_JBHSFO010000014.1"/>
</dbReference>
<feature type="domain" description="Helicase ATP-binding" evidence="5">
    <location>
        <begin position="281"/>
        <end position="453"/>
    </location>
</feature>
<dbReference type="InterPro" id="IPR050615">
    <property type="entry name" value="ATP-dep_DNA_Helicase"/>
</dbReference>
<evidence type="ECO:0000256" key="3">
    <source>
        <dbReference type="ARBA" id="ARBA00022806"/>
    </source>
</evidence>
<dbReference type="Proteomes" id="UP001595914">
    <property type="component" value="Unassembled WGS sequence"/>
</dbReference>
<evidence type="ECO:0000256" key="2">
    <source>
        <dbReference type="ARBA" id="ARBA00022801"/>
    </source>
</evidence>
<dbReference type="InterPro" id="IPR001650">
    <property type="entry name" value="Helicase_C-like"/>
</dbReference>
<dbReference type="Gene3D" id="3.40.50.300">
    <property type="entry name" value="P-loop containing nucleotide triphosphate hydrolases"/>
    <property type="match status" value="2"/>
</dbReference>
<evidence type="ECO:0000256" key="1">
    <source>
        <dbReference type="ARBA" id="ARBA00022741"/>
    </source>
</evidence>
<keyword evidence="4" id="KW-0067">ATP-binding</keyword>
<dbReference type="GO" id="GO:0004386">
    <property type="term" value="F:helicase activity"/>
    <property type="evidence" value="ECO:0007669"/>
    <property type="project" value="UniProtKB-KW"/>
</dbReference>
<evidence type="ECO:0000259" key="6">
    <source>
        <dbReference type="PROSITE" id="PS51194"/>
    </source>
</evidence>
<comment type="caution">
    <text evidence="7">The sequence shown here is derived from an EMBL/GenBank/DDBJ whole genome shotgun (WGS) entry which is preliminary data.</text>
</comment>
<keyword evidence="3 7" id="KW-0347">Helicase</keyword>
<accession>A0ABV9FW40</accession>
<dbReference type="PANTHER" id="PTHR11274:SF0">
    <property type="entry name" value="GENERAL TRANSCRIPTION AND DNA REPAIR FACTOR IIH HELICASE SUBUNIT XPB"/>
    <property type="match status" value="1"/>
</dbReference>
<dbReference type="CDD" id="cd09179">
    <property type="entry name" value="PLDc_N_DEXD_a"/>
    <property type="match status" value="1"/>
</dbReference>
<dbReference type="InterPro" id="IPR027417">
    <property type="entry name" value="P-loop_NTPase"/>
</dbReference>
<organism evidence="7 8">
    <name type="scientific">Rhodococcus kronopolitis</name>
    <dbReference type="NCBI Taxonomy" id="1460226"/>
    <lineage>
        <taxon>Bacteria</taxon>
        <taxon>Bacillati</taxon>
        <taxon>Actinomycetota</taxon>
        <taxon>Actinomycetes</taxon>
        <taxon>Mycobacteriales</taxon>
        <taxon>Nocardiaceae</taxon>
        <taxon>Rhodococcus</taxon>
    </lineage>
</organism>